<name>A0A1F5G0J4_9BACT</name>
<organism evidence="1 2">
    <name type="scientific">Candidatus Curtissbacteria bacterium RBG_13_35_7</name>
    <dbReference type="NCBI Taxonomy" id="1797705"/>
    <lineage>
        <taxon>Bacteria</taxon>
        <taxon>Candidatus Curtissiibacteriota</taxon>
    </lineage>
</organism>
<gene>
    <name evidence="1" type="ORF">A2164_04395</name>
</gene>
<evidence type="ECO:0008006" key="3">
    <source>
        <dbReference type="Google" id="ProtNLM"/>
    </source>
</evidence>
<proteinExistence type="predicted"/>
<sequence length="90" mass="10378">MYKIMRRYQVYLNQHSVSLLDEFGEHGNISRSQLIRLTIDQMAQNLAKIFSATKTPPGNKYILDSLVGAIKIKGRKTNFAQNIDEMYLID</sequence>
<evidence type="ECO:0000313" key="1">
    <source>
        <dbReference type="EMBL" id="OGD85379.1"/>
    </source>
</evidence>
<evidence type="ECO:0000313" key="2">
    <source>
        <dbReference type="Proteomes" id="UP000176317"/>
    </source>
</evidence>
<dbReference type="EMBL" id="MFAT01000070">
    <property type="protein sequence ID" value="OGD85379.1"/>
    <property type="molecule type" value="Genomic_DNA"/>
</dbReference>
<protein>
    <recommendedName>
        <fullName evidence="3">Ribbon-helix-helix protein CopG domain-containing protein</fullName>
    </recommendedName>
</protein>
<reference evidence="1 2" key="1">
    <citation type="journal article" date="2016" name="Nat. Commun.">
        <title>Thousands of microbial genomes shed light on interconnected biogeochemical processes in an aquifer system.</title>
        <authorList>
            <person name="Anantharaman K."/>
            <person name="Brown C.T."/>
            <person name="Hug L.A."/>
            <person name="Sharon I."/>
            <person name="Castelle C.J."/>
            <person name="Probst A.J."/>
            <person name="Thomas B.C."/>
            <person name="Singh A."/>
            <person name="Wilkins M.J."/>
            <person name="Karaoz U."/>
            <person name="Brodie E.L."/>
            <person name="Williams K.H."/>
            <person name="Hubbard S.S."/>
            <person name="Banfield J.F."/>
        </authorList>
    </citation>
    <scope>NUCLEOTIDE SEQUENCE [LARGE SCALE GENOMIC DNA]</scope>
</reference>
<accession>A0A1F5G0J4</accession>
<comment type="caution">
    <text evidence="1">The sequence shown here is derived from an EMBL/GenBank/DDBJ whole genome shotgun (WGS) entry which is preliminary data.</text>
</comment>
<dbReference type="Proteomes" id="UP000176317">
    <property type="component" value="Unassembled WGS sequence"/>
</dbReference>
<dbReference type="CDD" id="cd21631">
    <property type="entry name" value="RHH_CopG_NikR-like"/>
    <property type="match status" value="1"/>
</dbReference>
<dbReference type="AlphaFoldDB" id="A0A1F5G0J4"/>